<evidence type="ECO:0000313" key="4">
    <source>
        <dbReference type="Proteomes" id="UP000182985"/>
    </source>
</evidence>
<dbReference type="Gene3D" id="3.40.50.720">
    <property type="entry name" value="NAD(P)-binding Rossmann-like Domain"/>
    <property type="match status" value="1"/>
</dbReference>
<proteinExistence type="predicted"/>
<dbReference type="GO" id="GO:0044877">
    <property type="term" value="F:protein-containing complex binding"/>
    <property type="evidence" value="ECO:0007669"/>
    <property type="project" value="TreeGrafter"/>
</dbReference>
<organism evidence="3 4">
    <name type="scientific">Brucella cytisi</name>
    <dbReference type="NCBI Taxonomy" id="407152"/>
    <lineage>
        <taxon>Bacteria</taxon>
        <taxon>Pseudomonadati</taxon>
        <taxon>Pseudomonadota</taxon>
        <taxon>Alphaproteobacteria</taxon>
        <taxon>Hyphomicrobiales</taxon>
        <taxon>Brucellaceae</taxon>
        <taxon>Brucella/Ochrobactrum group</taxon>
        <taxon>Brucella</taxon>
    </lineage>
</organism>
<keyword evidence="1" id="KW-0812">Transmembrane</keyword>
<gene>
    <name evidence="3" type="ORF">BLA27_02530</name>
</gene>
<dbReference type="AlphaFoldDB" id="A0A1J6HPE8"/>
<feature type="transmembrane region" description="Helical" evidence="1">
    <location>
        <begin position="355"/>
        <end position="378"/>
    </location>
</feature>
<evidence type="ECO:0000256" key="1">
    <source>
        <dbReference type="SAM" id="Phobius"/>
    </source>
</evidence>
<keyword evidence="4" id="KW-1185">Reference proteome</keyword>
<evidence type="ECO:0000259" key="2">
    <source>
        <dbReference type="Pfam" id="PF01370"/>
    </source>
</evidence>
<comment type="caution">
    <text evidence="3">The sequence shown here is derived from an EMBL/GenBank/DDBJ whole genome shotgun (WGS) entry which is preliminary data.</text>
</comment>
<dbReference type="InterPro" id="IPR051207">
    <property type="entry name" value="ComplexI_NDUFA9_subunit"/>
</dbReference>
<dbReference type="Pfam" id="PF13781">
    <property type="entry name" value="DoxX_3"/>
    <property type="match status" value="1"/>
</dbReference>
<dbReference type="Pfam" id="PF01370">
    <property type="entry name" value="Epimerase"/>
    <property type="match status" value="1"/>
</dbReference>
<reference evidence="3 4" key="1">
    <citation type="submission" date="2016-10" db="EMBL/GenBank/DDBJ databases">
        <title>The Draft Genome Sequence of the Potato Rhizosphere Bacteria Ochrobactrum sp. IPA7.2.</title>
        <authorList>
            <person name="Gogoleva N.E."/>
            <person name="Khlopko Y.A."/>
            <person name="Burygin G.L."/>
            <person name="Plotnikov A.O."/>
        </authorList>
    </citation>
    <scope>NUCLEOTIDE SEQUENCE [LARGE SCALE GENOMIC DNA]</scope>
    <source>
        <strain evidence="3 4">IPA7.2</strain>
    </source>
</reference>
<feature type="domain" description="NAD-dependent epimerase/dehydratase" evidence="2">
    <location>
        <begin position="9"/>
        <end position="202"/>
    </location>
</feature>
<dbReference type="Proteomes" id="UP000182985">
    <property type="component" value="Unassembled WGS sequence"/>
</dbReference>
<dbReference type="EMBL" id="MOEC01000002">
    <property type="protein sequence ID" value="OIS94893.1"/>
    <property type="molecule type" value="Genomic_DNA"/>
</dbReference>
<dbReference type="SUPFAM" id="SSF51735">
    <property type="entry name" value="NAD(P)-binding Rossmann-fold domains"/>
    <property type="match status" value="1"/>
</dbReference>
<sequence length="435" mass="46138">MGASMRKAIVLGGYGLIGRACMRALANAGFEVVGVGRSSRAALAADANATWLIRDIPTISVDEWRVLLGNVDVVVNAAGALQDGARDGLAAIHVTTVARLVEATKDIPLRIVQISAAGVGAEASTEFFRSKARGDEILARSGRDCVILRPTLVLSPDAYGGTALLRGVAGLPLILPRVLPHAQVQTVHIDDVTEAVVAAARRKLPSGLIADLTEPEVRGFSEMVDHFRQWQGFSPPWLRPKVPAVVLKSVGKGADLLGWLGWRSPMRSTALQALADGIRGDPSVWLEAGGQPCRSLVSTLRSLPSTRQERLFARMYFMLPLAIATLALFWCVSGLFALISPLRAVAVLEGHNVPAWVASITVYGGAFADIGLGLGILWRSATRMATVGMIVLSACYLFGGLVVAPDLWLDPLGPMVKVVPAIVLAAIVAMMLEAR</sequence>
<accession>A0A1J6HPE8</accession>
<dbReference type="InterPro" id="IPR001509">
    <property type="entry name" value="Epimerase_deHydtase"/>
</dbReference>
<dbReference type="InterPro" id="IPR025695">
    <property type="entry name" value="DoxX-like"/>
</dbReference>
<feature type="transmembrane region" description="Helical" evidence="1">
    <location>
        <begin position="385"/>
        <end position="403"/>
    </location>
</feature>
<evidence type="ECO:0000313" key="3">
    <source>
        <dbReference type="EMBL" id="OIS94893.1"/>
    </source>
</evidence>
<dbReference type="InterPro" id="IPR036291">
    <property type="entry name" value="NAD(P)-bd_dom_sf"/>
</dbReference>
<keyword evidence="1" id="KW-0472">Membrane</keyword>
<keyword evidence="1" id="KW-1133">Transmembrane helix</keyword>
<protein>
    <submittedName>
        <fullName evidence="3">Oxidoreductase</fullName>
    </submittedName>
</protein>
<feature type="transmembrane region" description="Helical" evidence="1">
    <location>
        <begin position="415"/>
        <end position="432"/>
    </location>
</feature>
<feature type="transmembrane region" description="Helical" evidence="1">
    <location>
        <begin position="316"/>
        <end position="339"/>
    </location>
</feature>
<dbReference type="PANTHER" id="PTHR12126">
    <property type="entry name" value="NADH-UBIQUINONE OXIDOREDUCTASE 39 KDA SUBUNIT-RELATED"/>
    <property type="match status" value="1"/>
</dbReference>
<dbReference type="PANTHER" id="PTHR12126:SF11">
    <property type="entry name" value="NADH DEHYDROGENASE [UBIQUINONE] 1 ALPHA SUBCOMPLEX SUBUNIT 9, MITOCHONDRIAL"/>
    <property type="match status" value="1"/>
</dbReference>
<name>A0A1J6HPE8_9HYPH</name>